<feature type="compositionally biased region" description="Basic and acidic residues" evidence="1">
    <location>
        <begin position="14"/>
        <end position="31"/>
    </location>
</feature>
<keyword evidence="4" id="KW-1185">Reference proteome</keyword>
<feature type="transmembrane region" description="Helical" evidence="2">
    <location>
        <begin position="292"/>
        <end position="313"/>
    </location>
</feature>
<keyword evidence="2" id="KW-1133">Transmembrane helix</keyword>
<feature type="compositionally biased region" description="Acidic residues" evidence="1">
    <location>
        <begin position="154"/>
        <end position="168"/>
    </location>
</feature>
<organism evidence="3 4">
    <name type="scientific">Tritrichomonas musculus</name>
    <dbReference type="NCBI Taxonomy" id="1915356"/>
    <lineage>
        <taxon>Eukaryota</taxon>
        <taxon>Metamonada</taxon>
        <taxon>Parabasalia</taxon>
        <taxon>Tritrichomonadida</taxon>
        <taxon>Tritrichomonadidae</taxon>
        <taxon>Tritrichomonas</taxon>
    </lineage>
</organism>
<reference evidence="3 4" key="1">
    <citation type="submission" date="2024-04" db="EMBL/GenBank/DDBJ databases">
        <title>Tritrichomonas musculus Genome.</title>
        <authorList>
            <person name="Alves-Ferreira E."/>
            <person name="Grigg M."/>
            <person name="Lorenzi H."/>
            <person name="Galac M."/>
        </authorList>
    </citation>
    <scope>NUCLEOTIDE SEQUENCE [LARGE SCALE GENOMIC DNA]</scope>
    <source>
        <strain evidence="3 4">EAF2021</strain>
    </source>
</reference>
<feature type="region of interest" description="Disordered" evidence="1">
    <location>
        <begin position="1"/>
        <end position="31"/>
    </location>
</feature>
<evidence type="ECO:0000313" key="4">
    <source>
        <dbReference type="Proteomes" id="UP001470230"/>
    </source>
</evidence>
<name>A0ABR2K5T9_9EUKA</name>
<dbReference type="Proteomes" id="UP001470230">
    <property type="component" value="Unassembled WGS sequence"/>
</dbReference>
<evidence type="ECO:0000313" key="3">
    <source>
        <dbReference type="EMBL" id="KAK8886469.1"/>
    </source>
</evidence>
<evidence type="ECO:0000256" key="1">
    <source>
        <dbReference type="SAM" id="MobiDB-lite"/>
    </source>
</evidence>
<protein>
    <submittedName>
        <fullName evidence="3">Uncharacterized protein</fullName>
    </submittedName>
</protein>
<keyword evidence="2" id="KW-0812">Transmembrane</keyword>
<feature type="compositionally biased region" description="Basic and acidic residues" evidence="1">
    <location>
        <begin position="177"/>
        <end position="196"/>
    </location>
</feature>
<comment type="caution">
    <text evidence="3">The sequence shown here is derived from an EMBL/GenBank/DDBJ whole genome shotgun (WGS) entry which is preliminary data.</text>
</comment>
<evidence type="ECO:0000256" key="2">
    <source>
        <dbReference type="SAM" id="Phobius"/>
    </source>
</evidence>
<dbReference type="EMBL" id="JAPFFF010000007">
    <property type="protein sequence ID" value="KAK8886469.1"/>
    <property type="molecule type" value="Genomic_DNA"/>
</dbReference>
<feature type="region of interest" description="Disordered" evidence="1">
    <location>
        <begin position="116"/>
        <end position="287"/>
    </location>
</feature>
<feature type="compositionally biased region" description="Basic and acidic residues" evidence="1">
    <location>
        <begin position="223"/>
        <end position="280"/>
    </location>
</feature>
<sequence>MTETTRPRRSRLAQLKEKLDDDTESMREELAKSTLTKKRQIELNEESEYKAVEIKDPKNIEEITRTTTRNLQMTETLMKRIEALEVQQTNNIGPRFTALETKISELSKNATEILESLKNQPQIKELDYKLDPEPQPEPEPEMEPMPELPPLPQLEEESPLDLDQESEPEIPPLPELKLPEEEKTEEPKPEVPKLDSETQTDPAVLPEDEEREKRRAERKQRHNKLENPETCEIKERDIRFDQNELEPNKEENENTETKAEEVAQKEEIEQKQVAEEKSVDVPDASGSGGHKLSFELIALIILIVLEIIHLYVISK</sequence>
<proteinExistence type="predicted"/>
<gene>
    <name evidence="3" type="ORF">M9Y10_041932</name>
</gene>
<keyword evidence="2" id="KW-0472">Membrane</keyword>
<accession>A0ABR2K5T9</accession>
<feature type="compositionally biased region" description="Acidic residues" evidence="1">
    <location>
        <begin position="134"/>
        <end position="144"/>
    </location>
</feature>